<gene>
    <name evidence="2" type="ORF">LDG_6882</name>
</gene>
<dbReference type="PRINTS" id="PR00420">
    <property type="entry name" value="RNGMNOXGNASE"/>
</dbReference>
<protein>
    <submittedName>
        <fullName evidence="2">Putative monooxygenase</fullName>
    </submittedName>
</protein>
<evidence type="ECO:0000313" key="3">
    <source>
        <dbReference type="Proteomes" id="UP000002770"/>
    </source>
</evidence>
<dbReference type="Pfam" id="PF13450">
    <property type="entry name" value="NAD_binding_8"/>
    <property type="match status" value="1"/>
</dbReference>
<reference evidence="2 3" key="1">
    <citation type="journal article" date="2011" name="BMC Genomics">
        <title>Insight into cross-talk between intra-amoebal pathogens.</title>
        <authorList>
            <person name="Gimenez G."/>
            <person name="Bertelli C."/>
            <person name="Moliner C."/>
            <person name="Robert C."/>
            <person name="Raoult D."/>
            <person name="Fournier P.E."/>
            <person name="Greub G."/>
        </authorList>
    </citation>
    <scope>NUCLEOTIDE SEQUENCE [LARGE SCALE GENOMIC DNA]</scope>
    <source>
        <strain evidence="2 3">LLAP12</strain>
    </source>
</reference>
<dbReference type="RefSeq" id="WP_006870810.1">
    <property type="nucleotide sequence ID" value="NZ_JH413819.1"/>
</dbReference>
<dbReference type="InterPro" id="IPR053212">
    <property type="entry name" value="DHP_3-monooxygenase"/>
</dbReference>
<dbReference type="OrthoDB" id="9782160at2"/>
<keyword evidence="3" id="KW-1185">Reference proteome</keyword>
<dbReference type="InterPro" id="IPR054707">
    <property type="entry name" value="DhpH_subs-bd"/>
</dbReference>
<dbReference type="InParanoid" id="G9ENQ6"/>
<evidence type="ECO:0000313" key="2">
    <source>
        <dbReference type="EMBL" id="EHL31079.1"/>
    </source>
</evidence>
<dbReference type="EMBL" id="JH413819">
    <property type="protein sequence ID" value="EHL31079.1"/>
    <property type="molecule type" value="Genomic_DNA"/>
</dbReference>
<proteinExistence type="predicted"/>
<dbReference type="AlphaFoldDB" id="G9ENQ6"/>
<dbReference type="eggNOG" id="COG0654">
    <property type="taxonomic scope" value="Bacteria"/>
</dbReference>
<dbReference type="PANTHER" id="PTHR47469">
    <property type="entry name" value="MONOOXYGENASE-LIKE"/>
    <property type="match status" value="1"/>
</dbReference>
<sequence>MSRPKIAVVGSAIAGSSMAILLQRANIDVTVYEQRPKGVLVDRGAGIALPKYLVKKLIEMDILDKSFPIIDVNEREFIQFSPKTGEENNLGKKPFLASAVHWGSLYSNLAKRIPDSIIHYDTKVTSLRCEEKVYLTLNNDENEQEYDIVIWADGYHSLGRKYLFPESEPQFTNYIAWRGTLVRVDAETDKHLTNKVPFYLYDKGHLLLYAIPQLTATDTSKEYIVNWLIYENMSPENPIVRDKRFHENVMSNNMTAEYKDYLYRLVKKYFNSFVQEVVLATPEPFTQAIYDAYVPSYFVKNMALAGDASILARPHVGAGSAKAIEDALSLFEQLQMDKDIYSAFTQWSVERQKAGNKLLNLCRDLGGLFVNKMPVWEKSTSSELDKYWEKTVKDHDDWYQINHKRLLKMKE</sequence>
<dbReference type="STRING" id="658187.LDG_6882"/>
<dbReference type="HOGENOM" id="CLU_009665_0_1_6"/>
<dbReference type="GO" id="GO:0004497">
    <property type="term" value="F:monooxygenase activity"/>
    <property type="evidence" value="ECO:0007669"/>
    <property type="project" value="UniProtKB-KW"/>
</dbReference>
<name>G9ENQ6_9GAMM</name>
<evidence type="ECO:0000259" key="1">
    <source>
        <dbReference type="Pfam" id="PF22607"/>
    </source>
</evidence>
<dbReference type="Proteomes" id="UP000002770">
    <property type="component" value="Unassembled WGS sequence"/>
</dbReference>
<keyword evidence="2" id="KW-0560">Oxidoreductase</keyword>
<dbReference type="InterPro" id="IPR036188">
    <property type="entry name" value="FAD/NAD-bd_sf"/>
</dbReference>
<feature type="domain" description="2,6-dihydroxypyridine 3-monooxygenase substrate binding" evidence="1">
    <location>
        <begin position="172"/>
        <end position="291"/>
    </location>
</feature>
<dbReference type="SUPFAM" id="SSF51905">
    <property type="entry name" value="FAD/NAD(P)-binding domain"/>
    <property type="match status" value="1"/>
</dbReference>
<accession>G9ENQ6</accession>
<dbReference type="PANTHER" id="PTHR47469:SF2">
    <property type="entry name" value="OS06G0597600 PROTEIN"/>
    <property type="match status" value="1"/>
</dbReference>
<dbReference type="SUPFAM" id="SSF54373">
    <property type="entry name" value="FAD-linked reductases, C-terminal domain"/>
    <property type="match status" value="1"/>
</dbReference>
<dbReference type="Pfam" id="PF22607">
    <property type="entry name" value="FAD_binding-like"/>
    <property type="match status" value="1"/>
</dbReference>
<organism evidence="2 3">
    <name type="scientific">Legionella drancourtii LLAP12</name>
    <dbReference type="NCBI Taxonomy" id="658187"/>
    <lineage>
        <taxon>Bacteria</taxon>
        <taxon>Pseudomonadati</taxon>
        <taxon>Pseudomonadota</taxon>
        <taxon>Gammaproteobacteria</taxon>
        <taxon>Legionellales</taxon>
        <taxon>Legionellaceae</taxon>
        <taxon>Legionella</taxon>
    </lineage>
</organism>
<dbReference type="Gene3D" id="3.50.50.60">
    <property type="entry name" value="FAD/NAD(P)-binding domain"/>
    <property type="match status" value="1"/>
</dbReference>
<keyword evidence="2" id="KW-0503">Monooxygenase</keyword>